<gene>
    <name evidence="3" type="ordered locus">Plav_3477</name>
</gene>
<dbReference type="KEGG" id="pla:Plav_3477"/>
<dbReference type="InterPro" id="IPR011322">
    <property type="entry name" value="N-reg_PII-like_a/b"/>
</dbReference>
<evidence type="ECO:0000256" key="1">
    <source>
        <dbReference type="ARBA" id="ARBA00015681"/>
    </source>
</evidence>
<name>A7HYU3_PARL1</name>
<dbReference type="eggNOG" id="COG0347">
    <property type="taxonomic scope" value="Bacteria"/>
</dbReference>
<comment type="function">
    <text evidence="2">In nitrogen-limiting conditions, when the ratio of Gln to 2-ketoglutarate decreases, P-II is uridylylated to P-II-UMP. P-II-UMP allows the deadenylation of glutamine synthetase (GS), thus activating the enzyme. Conversely, in nitrogen excess P-II is deuridylated and promotes the adenylation of GS. P-II indirectly controls the transcription of the GS gene (glnA). P-II prevents NR-II-catalyzed conversion of NR-I to NR-I-phosphate, the transcriptional activator of glnA. When P-II is uridylylated to P-II-UMP, these events are reversed.</text>
</comment>
<dbReference type="PROSITE" id="PS51343">
    <property type="entry name" value="PII_GLNB_DOM"/>
    <property type="match status" value="1"/>
</dbReference>
<keyword evidence="4" id="KW-1185">Reference proteome</keyword>
<evidence type="ECO:0000256" key="2">
    <source>
        <dbReference type="ARBA" id="ARBA00025238"/>
    </source>
</evidence>
<reference evidence="3 4" key="1">
    <citation type="journal article" date="2011" name="Stand. Genomic Sci.">
        <title>Complete genome sequence of Parvibaculum lavamentivorans type strain (DS-1(T)).</title>
        <authorList>
            <person name="Schleheck D."/>
            <person name="Weiss M."/>
            <person name="Pitluck S."/>
            <person name="Bruce D."/>
            <person name="Land M.L."/>
            <person name="Han S."/>
            <person name="Saunders E."/>
            <person name="Tapia R."/>
            <person name="Detter C."/>
            <person name="Brettin T."/>
            <person name="Han J."/>
            <person name="Woyke T."/>
            <person name="Goodwin L."/>
            <person name="Pennacchio L."/>
            <person name="Nolan M."/>
            <person name="Cook A.M."/>
            <person name="Kjelleberg S."/>
            <person name="Thomas T."/>
        </authorList>
    </citation>
    <scope>NUCLEOTIDE SEQUENCE [LARGE SCALE GENOMIC DNA]</scope>
    <source>
        <strain evidence="4">DS-1 / DSM 13023 / NCIMB 13966</strain>
    </source>
</reference>
<dbReference type="OrthoDB" id="9793517at2"/>
<evidence type="ECO:0000313" key="3">
    <source>
        <dbReference type="EMBL" id="ABS65076.1"/>
    </source>
</evidence>
<evidence type="ECO:0000313" key="4">
    <source>
        <dbReference type="Proteomes" id="UP000006377"/>
    </source>
</evidence>
<protein>
    <recommendedName>
        <fullName evidence="1">Nitrogen regulatory protein P-II</fullName>
    </recommendedName>
</protein>
<dbReference type="Proteomes" id="UP000006377">
    <property type="component" value="Chromosome"/>
</dbReference>
<dbReference type="RefSeq" id="WP_012112388.1">
    <property type="nucleotide sequence ID" value="NC_009719.1"/>
</dbReference>
<dbReference type="HOGENOM" id="CLU_159089_1_1_5"/>
<dbReference type="GO" id="GO:0030234">
    <property type="term" value="F:enzyme regulator activity"/>
    <property type="evidence" value="ECO:0007669"/>
    <property type="project" value="InterPro"/>
</dbReference>
<dbReference type="SMART" id="SM00938">
    <property type="entry name" value="P-II"/>
    <property type="match status" value="1"/>
</dbReference>
<dbReference type="STRING" id="402881.Plav_3477"/>
<proteinExistence type="predicted"/>
<dbReference type="InterPro" id="IPR015867">
    <property type="entry name" value="N-reg_PII/ATP_PRibTrfase_C"/>
</dbReference>
<dbReference type="SUPFAM" id="SSF54913">
    <property type="entry name" value="GlnB-like"/>
    <property type="match status" value="1"/>
</dbReference>
<dbReference type="EMBL" id="CP000774">
    <property type="protein sequence ID" value="ABS65076.1"/>
    <property type="molecule type" value="Genomic_DNA"/>
</dbReference>
<dbReference type="Gene3D" id="3.30.70.120">
    <property type="match status" value="1"/>
</dbReference>
<dbReference type="AlphaFoldDB" id="A7HYU3"/>
<dbReference type="InterPro" id="IPR002187">
    <property type="entry name" value="N-reg_PII"/>
</dbReference>
<dbReference type="GO" id="GO:0006808">
    <property type="term" value="P:regulation of nitrogen utilization"/>
    <property type="evidence" value="ECO:0007669"/>
    <property type="project" value="InterPro"/>
</dbReference>
<sequence>MQFKLLLVLTDDSRVGAVLDAAREAGSTGATVITGARGEGLKQEKTFLGLDLSQHRNVVLLVVEEHLSRGILERVAEAGQFDEKPGSGIAVQISIEDAVGLTSQIRELASKVGDEI</sequence>
<organism evidence="3 4">
    <name type="scientific">Parvibaculum lavamentivorans (strain DS-1 / DSM 13023 / NCIMB 13966)</name>
    <dbReference type="NCBI Taxonomy" id="402881"/>
    <lineage>
        <taxon>Bacteria</taxon>
        <taxon>Pseudomonadati</taxon>
        <taxon>Pseudomonadota</taxon>
        <taxon>Alphaproteobacteria</taxon>
        <taxon>Hyphomicrobiales</taxon>
        <taxon>Parvibaculaceae</taxon>
        <taxon>Parvibaculum</taxon>
    </lineage>
</organism>
<accession>A7HYU3</accession>
<dbReference type="Pfam" id="PF00543">
    <property type="entry name" value="P-II"/>
    <property type="match status" value="1"/>
</dbReference>